<comment type="subcellular location">
    <subcellularLocation>
        <location evidence="6">Cell membrane</location>
        <topology evidence="6">Peripheral membrane protein</topology>
    </subcellularLocation>
</comment>
<gene>
    <name evidence="6" type="primary">dabA</name>
    <name evidence="7" type="ORF">ETAA1_02230</name>
</gene>
<name>A0A517XLF9_9BACT</name>
<keyword evidence="2 6" id="KW-1003">Cell membrane</keyword>
<keyword evidence="3 6" id="KW-0479">Metal-binding</keyword>
<comment type="function">
    <text evidence="6">Part of an energy-coupled inorganic carbon pump.</text>
</comment>
<keyword evidence="5 6" id="KW-0472">Membrane</keyword>
<evidence type="ECO:0000256" key="6">
    <source>
        <dbReference type="HAMAP-Rule" id="MF_01871"/>
    </source>
</evidence>
<evidence type="ECO:0000256" key="2">
    <source>
        <dbReference type="ARBA" id="ARBA00022475"/>
    </source>
</evidence>
<dbReference type="PANTHER" id="PTHR38344:SF1">
    <property type="entry name" value="INORGANIC CARBON TRANSPORTER SUBUNIT DABA-RELATED"/>
    <property type="match status" value="1"/>
</dbReference>
<feature type="binding site" evidence="6">
    <location>
        <position position="485"/>
    </location>
    <ligand>
        <name>Zn(2+)</name>
        <dbReference type="ChEBI" id="CHEBI:29105"/>
    </ligand>
</feature>
<dbReference type="GO" id="GO:0005886">
    <property type="term" value="C:plasma membrane"/>
    <property type="evidence" value="ECO:0007669"/>
    <property type="project" value="UniProtKB-SubCell"/>
</dbReference>
<evidence type="ECO:0000256" key="5">
    <source>
        <dbReference type="ARBA" id="ARBA00023136"/>
    </source>
</evidence>
<evidence type="ECO:0000256" key="1">
    <source>
        <dbReference type="ARBA" id="ARBA00022448"/>
    </source>
</evidence>
<keyword evidence="1 6" id="KW-0813">Transport</keyword>
<comment type="cofactor">
    <cofactor evidence="6">
        <name>Zn(2+)</name>
        <dbReference type="ChEBI" id="CHEBI:29105"/>
    </cofactor>
</comment>
<protein>
    <recommendedName>
        <fullName evidence="6">Probable inorganic carbon transporter subunit DabA</fullName>
    </recommendedName>
</protein>
<comment type="subunit">
    <text evidence="6">Forms a complex with DabB.</text>
</comment>
<feature type="binding site" evidence="6">
    <location>
        <position position="487"/>
    </location>
    <ligand>
        <name>Zn(2+)</name>
        <dbReference type="ChEBI" id="CHEBI:29105"/>
    </ligand>
</feature>
<dbReference type="GO" id="GO:0008270">
    <property type="term" value="F:zinc ion binding"/>
    <property type="evidence" value="ECO:0007669"/>
    <property type="project" value="UniProtKB-UniRule"/>
</dbReference>
<dbReference type="InterPro" id="IPR018752">
    <property type="entry name" value="DabA"/>
</dbReference>
<sequence>MGERSDAPDDRLARAVDHAAHLLPAQGPITVFIHHNTLHAFEHLTFDEAVAQAARVFGCQPYLSEERYRAELRRGRIRFDGLRAVLRDDLGGRADESVVGLASRLELRLAMLRFTVWTGPAAELDWFLAETDALRRCRPDVSAADRGRLVSETRRWVMRDLRGRAEGAGLFEGFRVGGIETWDEAAWEAFALTALWRVCGAGLRGVPAAPVPPAGPRRHRDLLLGATGADTDSLVHDVLTRFCAAFLDQGVSHWPLPDRERGLYHAFLALYGRPGGPPDLWLKALAAEAARVRDANVGPLESVRQSLAALGVAEDEWDDFLSATLLALRGWGGMVREVEIRADRVAVPIPKGSLVEFLAVRLLLDRLALAHVAKAELGYAGELAALRDALKARVPAAAPPTAGQRAMPVFQLAQVLGWSPDELNRLTPAAWAELAAEVEAFGEIERRRVFHLAYERRFTIQTLDALALHPRQARTTTPRFQLITCLDEREESFRRHVEEVAPDAQTFGAAGFFALAMYYRGATEAHFVPLCPIVLTPAHWVEEQAEEQLEGAHRRLRRTQQVLGAAAHQAHVGTRSMALGAVLTGSFGVLAGIPLVARTLFPRLTARFRDRVAGYVQRAPKTRLRLERNPAATPGPENGNLGFTLDEMVDIGERLLRDVGLISGFARLVFTVGHGSSSMNNPHRSAYDCGACGGSPGAPNGRGVATVLNDPRVRRGLAARGIHVPEETWFVGGVHNTCNDRVTLFDLDRVPDGHRGELNRVRDEIDQACDRNAHERCRRFMSARLDLTFEEARRHVEGRSEDLAQTRPELGHATNAIVHVGRRERTRGLYFDRRAFLTSYDPTQDNATGDVLARTMGAIFPVCGGINLEYYFSHVDPAGYGCGTKLPHNVTALLGVMDGAQSDLRTGLPWQMTEIHEPVRLLIVCETTPAVMDHILANNPLGRALTANGWVRVAVQAPDTNELRVYKAGAWVPYEPQADHLPRAATSADWYRGWRDHLEFAEIGPAVG</sequence>
<organism evidence="7 8">
    <name type="scientific">Urbifossiella limnaea</name>
    <dbReference type="NCBI Taxonomy" id="2528023"/>
    <lineage>
        <taxon>Bacteria</taxon>
        <taxon>Pseudomonadati</taxon>
        <taxon>Planctomycetota</taxon>
        <taxon>Planctomycetia</taxon>
        <taxon>Gemmatales</taxon>
        <taxon>Gemmataceae</taxon>
        <taxon>Urbifossiella</taxon>
    </lineage>
</organism>
<keyword evidence="8" id="KW-1185">Reference proteome</keyword>
<feature type="binding site" evidence="6">
    <location>
        <position position="689"/>
    </location>
    <ligand>
        <name>Zn(2+)</name>
        <dbReference type="ChEBI" id="CHEBI:29105"/>
    </ligand>
</feature>
<dbReference type="RefSeq" id="WP_145233535.1">
    <property type="nucleotide sequence ID" value="NZ_CP036273.1"/>
</dbReference>
<evidence type="ECO:0000313" key="7">
    <source>
        <dbReference type="EMBL" id="QDU18338.1"/>
    </source>
</evidence>
<dbReference type="AlphaFoldDB" id="A0A517XLF9"/>
<keyword evidence="4 6" id="KW-0862">Zinc</keyword>
<feature type="binding site" evidence="6">
    <location>
        <position position="674"/>
    </location>
    <ligand>
        <name>Zn(2+)</name>
        <dbReference type="ChEBI" id="CHEBI:29105"/>
    </ligand>
</feature>
<evidence type="ECO:0000313" key="8">
    <source>
        <dbReference type="Proteomes" id="UP000319576"/>
    </source>
</evidence>
<evidence type="ECO:0000256" key="4">
    <source>
        <dbReference type="ARBA" id="ARBA00022833"/>
    </source>
</evidence>
<dbReference type="OrthoDB" id="9805101at2"/>
<comment type="similarity">
    <text evidence="6">Belongs to the inorganic carbon transporter (TC 9.A.2) DabA family.</text>
</comment>
<dbReference type="HAMAP" id="MF_01871">
    <property type="entry name" value="DabA"/>
    <property type="match status" value="1"/>
</dbReference>
<proteinExistence type="inferred from homology"/>
<dbReference type="PANTHER" id="PTHR38344">
    <property type="entry name" value="UPF0753 PROTEIN AQ_863"/>
    <property type="match status" value="1"/>
</dbReference>
<reference evidence="7 8" key="1">
    <citation type="submission" date="2019-02" db="EMBL/GenBank/DDBJ databases">
        <title>Deep-cultivation of Planctomycetes and their phenomic and genomic characterization uncovers novel biology.</title>
        <authorList>
            <person name="Wiegand S."/>
            <person name="Jogler M."/>
            <person name="Boedeker C."/>
            <person name="Pinto D."/>
            <person name="Vollmers J."/>
            <person name="Rivas-Marin E."/>
            <person name="Kohn T."/>
            <person name="Peeters S.H."/>
            <person name="Heuer A."/>
            <person name="Rast P."/>
            <person name="Oberbeckmann S."/>
            <person name="Bunk B."/>
            <person name="Jeske O."/>
            <person name="Meyerdierks A."/>
            <person name="Storesund J.E."/>
            <person name="Kallscheuer N."/>
            <person name="Luecker S."/>
            <person name="Lage O.M."/>
            <person name="Pohl T."/>
            <person name="Merkel B.J."/>
            <person name="Hornburger P."/>
            <person name="Mueller R.-W."/>
            <person name="Bruemmer F."/>
            <person name="Labrenz M."/>
            <person name="Spormann A.M."/>
            <person name="Op den Camp H."/>
            <person name="Overmann J."/>
            <person name="Amann R."/>
            <person name="Jetten M.S.M."/>
            <person name="Mascher T."/>
            <person name="Medema M.H."/>
            <person name="Devos D.P."/>
            <person name="Kaster A.-K."/>
            <person name="Ovreas L."/>
            <person name="Rohde M."/>
            <person name="Galperin M.Y."/>
            <person name="Jogler C."/>
        </authorList>
    </citation>
    <scope>NUCLEOTIDE SEQUENCE [LARGE SCALE GENOMIC DNA]</scope>
    <source>
        <strain evidence="7 8">ETA_A1</strain>
    </source>
</reference>
<accession>A0A517XLF9</accession>
<dbReference type="Pfam" id="PF10070">
    <property type="entry name" value="DabA"/>
    <property type="match status" value="1"/>
</dbReference>
<evidence type="ECO:0000256" key="3">
    <source>
        <dbReference type="ARBA" id="ARBA00022723"/>
    </source>
</evidence>
<dbReference type="Proteomes" id="UP000319576">
    <property type="component" value="Chromosome"/>
</dbReference>
<dbReference type="EMBL" id="CP036273">
    <property type="protein sequence ID" value="QDU18338.1"/>
    <property type="molecule type" value="Genomic_DNA"/>
</dbReference>
<dbReference type="KEGG" id="uli:ETAA1_02230"/>